<protein>
    <recommendedName>
        <fullName evidence="6">BIR-domain-containing protein</fullName>
    </recommendedName>
</protein>
<dbReference type="InterPro" id="IPR051190">
    <property type="entry name" value="Baculoviral_IAP"/>
</dbReference>
<gene>
    <name evidence="4" type="ORF">DFH08DRAFT_853583</name>
</gene>
<dbReference type="AlphaFoldDB" id="A0AAD7ADM8"/>
<sequence>MEVLQNRLNSFVKQKRGKGLKWPHPKTWKATPNNLAEAGFYFDPSTDDPDNVTCFMCDKQVTEWAEDDDPFDIHFDKCASVCPWASLRCGLRRDADAHGRFVFPDKSRLPTSKAMEKARLETFTAHGWKHDKNKKHLASSKKMAHAGFVFLPAEAGDDTGACLYCHVALGNWDEDDDPMQHHRDRDRPEDPCPFLALAFGSALPSSKPQAKQSKPAKRATKAKPLTHTDVLMPTKTFDGSDDDAPVPFPASVAKTGAKTPRTVTRSTSRATLRSQDLSDEEVTPPPKKRGRSKSVSRPKVSEDDQDDARAVSPLPPTRQRRPTTAARSRSKSVARPASVVEAANLFDDDDNDGPQPAPRKTARSRSKAPDERTDDEPARKPSRSRSKAPEADDGEQPDAEVARKPSRSKAKPKAADVEKEDPKRPSSRSQSKPQPQQPPPDDGTSSDDGWFVAPLPPPPPARSRAKSVSRPKGKAPETDVDEPAAPPPAHSRTKSVSRPKGKATESEADEPAPAPRAHSRTKSVSRPKGKAAESEVDEPAPAPPARSRTKSVLSRPKGKAHETDADEPEVVSRKEQKKKQAETQRPPSRMQPDAVEAVGDPVVRKASRTKSKQPSVVDNAEAEAKKPSSRAKAKPPLSDEEEPQQDDEMEMEQYLPPASEKPRSKPSSKVEEAKAQRGRKPPSRSTSKAKFEPVPAEEALEEEAEEPQPIEPAAPPPARPRKASTRSTAPVSRSTSTTAKAKAKTKRDPSPASLDLDLDNVHAPTPEYEQPEPVAAAAAAALPRQGPKSKPASSRASAQAVGIDVGSNARAVSPPAHKPRSTSQARAQLRASKAQKDVLQFDEQVDDGSSGGETGDGLPVVDISTDDEEPRAAKTPAKAKGKGKTKKPAVEVHEKRTAPPSRIAGHPSTSRPLDDVDDVEMAEVEESVQLEPEPLPVTPPRTPTHASTASSTADEPTQRSHGQPSPEEYPFMPPLATDPFVDIYSLSEAEQDMTVEEWIRYQMAIEYERFKRDGERQLGMFELRAEEARRAIETL</sequence>
<dbReference type="PANTHER" id="PTHR46771">
    <property type="entry name" value="DETERIN"/>
    <property type="match status" value="1"/>
</dbReference>
<feature type="compositionally biased region" description="Polar residues" evidence="3">
    <location>
        <begin position="203"/>
        <end position="212"/>
    </location>
</feature>
<dbReference type="GO" id="GO:0046872">
    <property type="term" value="F:metal ion binding"/>
    <property type="evidence" value="ECO:0007669"/>
    <property type="project" value="UniProtKB-KW"/>
</dbReference>
<keyword evidence="2" id="KW-0862">Zinc</keyword>
<feature type="compositionally biased region" description="Basic residues" evidence="3">
    <location>
        <begin position="877"/>
        <end position="887"/>
    </location>
</feature>
<evidence type="ECO:0000313" key="4">
    <source>
        <dbReference type="EMBL" id="KAJ7355793.1"/>
    </source>
</evidence>
<feature type="compositionally biased region" description="Basic and acidic residues" evidence="3">
    <location>
        <begin position="413"/>
        <end position="424"/>
    </location>
</feature>
<feature type="compositionally biased region" description="Low complexity" evidence="3">
    <location>
        <begin position="788"/>
        <end position="800"/>
    </location>
</feature>
<feature type="compositionally biased region" description="Basic and acidic residues" evidence="3">
    <location>
        <begin position="660"/>
        <end position="675"/>
    </location>
</feature>
<feature type="compositionally biased region" description="Pro residues" evidence="3">
    <location>
        <begin position="709"/>
        <end position="718"/>
    </location>
</feature>
<feature type="region of interest" description="Disordered" evidence="3">
    <location>
        <begin position="201"/>
        <end position="974"/>
    </location>
</feature>
<keyword evidence="5" id="KW-1185">Reference proteome</keyword>
<feature type="compositionally biased region" description="Basic residues" evidence="3">
    <location>
        <begin position="286"/>
        <end position="296"/>
    </location>
</feature>
<dbReference type="Pfam" id="PF00653">
    <property type="entry name" value="BIR"/>
    <property type="match status" value="2"/>
</dbReference>
<accession>A0AAD7ADM8</accession>
<evidence type="ECO:0008006" key="6">
    <source>
        <dbReference type="Google" id="ProtNLM"/>
    </source>
</evidence>
<dbReference type="PANTHER" id="PTHR46771:SF5">
    <property type="entry name" value="DETERIN"/>
    <property type="match status" value="1"/>
</dbReference>
<dbReference type="SMART" id="SM00238">
    <property type="entry name" value="BIR"/>
    <property type="match status" value="2"/>
</dbReference>
<dbReference type="EMBL" id="JARIHO010000009">
    <property type="protein sequence ID" value="KAJ7355793.1"/>
    <property type="molecule type" value="Genomic_DNA"/>
</dbReference>
<evidence type="ECO:0000256" key="2">
    <source>
        <dbReference type="ARBA" id="ARBA00022833"/>
    </source>
</evidence>
<feature type="compositionally biased region" description="Acidic residues" evidence="3">
    <location>
        <begin position="698"/>
        <end position="708"/>
    </location>
</feature>
<feature type="compositionally biased region" description="Basic residues" evidence="3">
    <location>
        <begin position="517"/>
        <end position="529"/>
    </location>
</feature>
<feature type="compositionally biased region" description="Basic and acidic residues" evidence="3">
    <location>
        <begin position="888"/>
        <end position="897"/>
    </location>
</feature>
<feature type="compositionally biased region" description="Basic residues" evidence="3">
    <location>
        <begin position="491"/>
        <end position="501"/>
    </location>
</feature>
<dbReference type="PROSITE" id="PS50143">
    <property type="entry name" value="BIR_REPEAT_2"/>
    <property type="match status" value="2"/>
</dbReference>
<dbReference type="SUPFAM" id="SSF57924">
    <property type="entry name" value="Inhibitor of apoptosis (IAP) repeat"/>
    <property type="match status" value="2"/>
</dbReference>
<organism evidence="4 5">
    <name type="scientific">Mycena albidolilacea</name>
    <dbReference type="NCBI Taxonomy" id="1033008"/>
    <lineage>
        <taxon>Eukaryota</taxon>
        <taxon>Fungi</taxon>
        <taxon>Dikarya</taxon>
        <taxon>Basidiomycota</taxon>
        <taxon>Agaricomycotina</taxon>
        <taxon>Agaricomycetes</taxon>
        <taxon>Agaricomycetidae</taxon>
        <taxon>Agaricales</taxon>
        <taxon>Marasmiineae</taxon>
        <taxon>Mycenaceae</taxon>
        <taxon>Mycena</taxon>
    </lineage>
</organism>
<feature type="compositionally biased region" description="Basic and acidic residues" evidence="3">
    <location>
        <begin position="367"/>
        <end position="379"/>
    </location>
</feature>
<feature type="compositionally biased region" description="Basic residues" evidence="3">
    <location>
        <begin position="463"/>
        <end position="473"/>
    </location>
</feature>
<proteinExistence type="predicted"/>
<keyword evidence="1" id="KW-0479">Metal-binding</keyword>
<evidence type="ECO:0000313" key="5">
    <source>
        <dbReference type="Proteomes" id="UP001218218"/>
    </source>
</evidence>
<dbReference type="InterPro" id="IPR001370">
    <property type="entry name" value="BIR_rpt"/>
</dbReference>
<reference evidence="4" key="1">
    <citation type="submission" date="2023-03" db="EMBL/GenBank/DDBJ databases">
        <title>Massive genome expansion in bonnet fungi (Mycena s.s.) driven by repeated elements and novel gene families across ecological guilds.</title>
        <authorList>
            <consortium name="Lawrence Berkeley National Laboratory"/>
            <person name="Harder C.B."/>
            <person name="Miyauchi S."/>
            <person name="Viragh M."/>
            <person name="Kuo A."/>
            <person name="Thoen E."/>
            <person name="Andreopoulos B."/>
            <person name="Lu D."/>
            <person name="Skrede I."/>
            <person name="Drula E."/>
            <person name="Henrissat B."/>
            <person name="Morin E."/>
            <person name="Kohler A."/>
            <person name="Barry K."/>
            <person name="LaButti K."/>
            <person name="Morin E."/>
            <person name="Salamov A."/>
            <person name="Lipzen A."/>
            <person name="Mereny Z."/>
            <person name="Hegedus B."/>
            <person name="Baldrian P."/>
            <person name="Stursova M."/>
            <person name="Weitz H."/>
            <person name="Taylor A."/>
            <person name="Grigoriev I.V."/>
            <person name="Nagy L.G."/>
            <person name="Martin F."/>
            <person name="Kauserud H."/>
        </authorList>
    </citation>
    <scope>NUCLEOTIDE SEQUENCE</scope>
    <source>
        <strain evidence="4">CBHHK002</strain>
    </source>
</reference>
<dbReference type="Proteomes" id="UP001218218">
    <property type="component" value="Unassembled WGS sequence"/>
</dbReference>
<feature type="compositionally biased region" description="Polar residues" evidence="3">
    <location>
        <begin position="261"/>
        <end position="275"/>
    </location>
</feature>
<evidence type="ECO:0000256" key="3">
    <source>
        <dbReference type="SAM" id="MobiDB-lite"/>
    </source>
</evidence>
<feature type="compositionally biased region" description="Pro residues" evidence="3">
    <location>
        <begin position="933"/>
        <end position="942"/>
    </location>
</feature>
<feature type="compositionally biased region" description="Low complexity" evidence="3">
    <location>
        <begin position="943"/>
        <end position="953"/>
    </location>
</feature>
<dbReference type="Gene3D" id="1.10.1170.10">
    <property type="entry name" value="Inhibitor Of Apoptosis Protein (2mihbC-IAP-1), Chain A"/>
    <property type="match status" value="2"/>
</dbReference>
<dbReference type="CDD" id="cd00022">
    <property type="entry name" value="BIR"/>
    <property type="match status" value="2"/>
</dbReference>
<evidence type="ECO:0000256" key="1">
    <source>
        <dbReference type="ARBA" id="ARBA00022723"/>
    </source>
</evidence>
<feature type="compositionally biased region" description="Acidic residues" evidence="3">
    <location>
        <begin position="638"/>
        <end position="651"/>
    </location>
</feature>
<name>A0AAD7ADM8_9AGAR</name>
<comment type="caution">
    <text evidence="4">The sequence shown here is derived from an EMBL/GenBank/DDBJ whole genome shotgun (WGS) entry which is preliminary data.</text>
</comment>
<feature type="compositionally biased region" description="Acidic residues" evidence="3">
    <location>
        <begin position="915"/>
        <end position="928"/>
    </location>
</feature>
<feature type="compositionally biased region" description="Basic and acidic residues" evidence="3">
    <location>
        <begin position="570"/>
        <end position="582"/>
    </location>
</feature>